<feature type="transmembrane region" description="Helical" evidence="1">
    <location>
        <begin position="122"/>
        <end position="141"/>
    </location>
</feature>
<feature type="transmembrane region" description="Helical" evidence="1">
    <location>
        <begin position="84"/>
        <end position="101"/>
    </location>
</feature>
<keyword evidence="1" id="KW-0812">Transmembrane</keyword>
<gene>
    <name evidence="2" type="ORF">FHS48_001722</name>
</gene>
<evidence type="ECO:0000256" key="1">
    <source>
        <dbReference type="SAM" id="Phobius"/>
    </source>
</evidence>
<dbReference type="InterPro" id="IPR018706">
    <property type="entry name" value="DUF2214_membrane"/>
</dbReference>
<feature type="transmembrane region" description="Helical" evidence="1">
    <location>
        <begin position="12"/>
        <end position="32"/>
    </location>
</feature>
<keyword evidence="1" id="KW-1133">Transmembrane helix</keyword>
<protein>
    <submittedName>
        <fullName evidence="2">Putative membrane protein</fullName>
    </submittedName>
</protein>
<dbReference type="Proteomes" id="UP000544872">
    <property type="component" value="Unassembled WGS sequence"/>
</dbReference>
<dbReference type="AlphaFoldDB" id="A0A7W9ZF13"/>
<dbReference type="RefSeq" id="WP_184263141.1">
    <property type="nucleotide sequence ID" value="NZ_JACIIX010000005.1"/>
</dbReference>
<sequence>MKDLLLAAGHHLAAFTLVAALGAQALLLRLPLRPDTLRLLARTDLVYGVAAAAVLGLGGCRVMWDGTAKGAAFYAASPLFWAKLAVFAAVGLLSVFPTLRFRRWARQPQAIPPEQAASVRRCVMAELALLPLLPILAAALARSG</sequence>
<accession>A0A7W9ZF13</accession>
<dbReference type="Pfam" id="PF09980">
    <property type="entry name" value="DUF2214"/>
    <property type="match status" value="1"/>
</dbReference>
<proteinExistence type="predicted"/>
<keyword evidence="1" id="KW-0472">Membrane</keyword>
<evidence type="ECO:0000313" key="3">
    <source>
        <dbReference type="Proteomes" id="UP000544872"/>
    </source>
</evidence>
<comment type="caution">
    <text evidence="2">The sequence shown here is derived from an EMBL/GenBank/DDBJ whole genome shotgun (WGS) entry which is preliminary data.</text>
</comment>
<feature type="transmembrane region" description="Helical" evidence="1">
    <location>
        <begin position="44"/>
        <end position="64"/>
    </location>
</feature>
<reference evidence="2 3" key="1">
    <citation type="submission" date="2020-08" db="EMBL/GenBank/DDBJ databases">
        <title>Genomic Encyclopedia of Type Strains, Phase IV (KMG-IV): sequencing the most valuable type-strain genomes for metagenomic binning, comparative biology and taxonomic classification.</title>
        <authorList>
            <person name="Goeker M."/>
        </authorList>
    </citation>
    <scope>NUCLEOTIDE SEQUENCE [LARGE SCALE GENOMIC DNA]</scope>
    <source>
        <strain evidence="2 3">DSM 11590</strain>
    </source>
</reference>
<organism evidence="2 3">
    <name type="scientific">Novispirillum itersonii</name>
    <name type="common">Aquaspirillum itersonii</name>
    <dbReference type="NCBI Taxonomy" id="189"/>
    <lineage>
        <taxon>Bacteria</taxon>
        <taxon>Pseudomonadati</taxon>
        <taxon>Pseudomonadota</taxon>
        <taxon>Alphaproteobacteria</taxon>
        <taxon>Rhodospirillales</taxon>
        <taxon>Novispirillaceae</taxon>
        <taxon>Novispirillum</taxon>
    </lineage>
</organism>
<evidence type="ECO:0000313" key="2">
    <source>
        <dbReference type="EMBL" id="MBB6210307.1"/>
    </source>
</evidence>
<dbReference type="EMBL" id="JACIIX010000005">
    <property type="protein sequence ID" value="MBB6210307.1"/>
    <property type="molecule type" value="Genomic_DNA"/>
</dbReference>
<keyword evidence="3" id="KW-1185">Reference proteome</keyword>
<name>A0A7W9ZF13_NOVIT</name>